<dbReference type="PANTHER" id="PTHR48079">
    <property type="entry name" value="PROTEIN YEEZ"/>
    <property type="match status" value="1"/>
</dbReference>
<dbReference type="OrthoDB" id="9787292at2"/>
<accession>A0A5S4F9G0</accession>
<dbReference type="SUPFAM" id="SSF51735">
    <property type="entry name" value="NAD(P)-binding Rossmann-fold domains"/>
    <property type="match status" value="1"/>
</dbReference>
<dbReference type="GO" id="GO:0004029">
    <property type="term" value="F:aldehyde dehydrogenase (NAD+) activity"/>
    <property type="evidence" value="ECO:0007669"/>
    <property type="project" value="TreeGrafter"/>
</dbReference>
<keyword evidence="3" id="KW-1185">Reference proteome</keyword>
<dbReference type="Proteomes" id="UP000309128">
    <property type="component" value="Unassembled WGS sequence"/>
</dbReference>
<reference evidence="2 3" key="1">
    <citation type="submission" date="2019-05" db="EMBL/GenBank/DDBJ databases">
        <title>Draft genome sequence of Nonomuraea turkmeniaca DSM 43926.</title>
        <authorList>
            <person name="Saricaoglu S."/>
            <person name="Isik K."/>
        </authorList>
    </citation>
    <scope>NUCLEOTIDE SEQUENCE [LARGE SCALE GENOMIC DNA]</scope>
    <source>
        <strain evidence="2 3">DSM 43926</strain>
    </source>
</reference>
<dbReference type="AlphaFoldDB" id="A0A5S4F9G0"/>
<dbReference type="GO" id="GO:0005737">
    <property type="term" value="C:cytoplasm"/>
    <property type="evidence" value="ECO:0007669"/>
    <property type="project" value="TreeGrafter"/>
</dbReference>
<dbReference type="InterPro" id="IPR036291">
    <property type="entry name" value="NAD(P)-bd_dom_sf"/>
</dbReference>
<dbReference type="PANTHER" id="PTHR48079:SF6">
    <property type="entry name" value="NAD(P)-BINDING DOMAIN-CONTAINING PROTEIN-RELATED"/>
    <property type="match status" value="1"/>
</dbReference>
<sequence>MHVFLAGGAGVLGRRIIPLLVARGHTVTATTRDEARAALLRDLGAAPVRVDVYDAAALRATVRESGADVVMHQLTDLSGGDFAANSRLRQIGTRNLVDAALAAGVRRIVAQSISWVYEPGDDPADEETPLDVHAAEARRPMVEAVAALESAVRELPEWVVLRYGMFYGPDTWFEPRGLRADQARSGALVANADVTAFVHVDDAAAAAVAALEWPSGPVNVCDDEPAPAHEWLPAFCRAVGAPAPPVDDAPRNAFARGADNRYARKQLGWTPEYPSWRDGFAR</sequence>
<organism evidence="2 3">
    <name type="scientific">Nonomuraea turkmeniaca</name>
    <dbReference type="NCBI Taxonomy" id="103838"/>
    <lineage>
        <taxon>Bacteria</taxon>
        <taxon>Bacillati</taxon>
        <taxon>Actinomycetota</taxon>
        <taxon>Actinomycetes</taxon>
        <taxon>Streptosporangiales</taxon>
        <taxon>Streptosporangiaceae</taxon>
        <taxon>Nonomuraea</taxon>
    </lineage>
</organism>
<dbReference type="Gene3D" id="3.40.50.720">
    <property type="entry name" value="NAD(P)-binding Rossmann-like Domain"/>
    <property type="match status" value="1"/>
</dbReference>
<evidence type="ECO:0000259" key="1">
    <source>
        <dbReference type="Pfam" id="PF13460"/>
    </source>
</evidence>
<comment type="caution">
    <text evidence="2">The sequence shown here is derived from an EMBL/GenBank/DDBJ whole genome shotgun (WGS) entry which is preliminary data.</text>
</comment>
<protein>
    <submittedName>
        <fullName evidence="2">NAD(P)-dependent oxidoreductase</fullName>
    </submittedName>
</protein>
<evidence type="ECO:0000313" key="2">
    <source>
        <dbReference type="EMBL" id="TMR13517.1"/>
    </source>
</evidence>
<dbReference type="InterPro" id="IPR016040">
    <property type="entry name" value="NAD(P)-bd_dom"/>
</dbReference>
<evidence type="ECO:0000313" key="3">
    <source>
        <dbReference type="Proteomes" id="UP000309128"/>
    </source>
</evidence>
<feature type="domain" description="NAD(P)-binding" evidence="1">
    <location>
        <begin position="7"/>
        <end position="198"/>
    </location>
</feature>
<proteinExistence type="predicted"/>
<name>A0A5S4F9G0_9ACTN</name>
<gene>
    <name evidence="2" type="ORF">ETD86_30690</name>
</gene>
<dbReference type="Pfam" id="PF13460">
    <property type="entry name" value="NAD_binding_10"/>
    <property type="match status" value="1"/>
</dbReference>
<dbReference type="EMBL" id="VCKY01000121">
    <property type="protein sequence ID" value="TMR13517.1"/>
    <property type="molecule type" value="Genomic_DNA"/>
</dbReference>
<dbReference type="InterPro" id="IPR051783">
    <property type="entry name" value="NAD(P)-dependent_oxidoreduct"/>
</dbReference>